<feature type="compositionally biased region" description="Basic and acidic residues" evidence="6">
    <location>
        <begin position="39"/>
        <end position="52"/>
    </location>
</feature>
<reference evidence="9" key="1">
    <citation type="submission" date="2010-08" db="EMBL/GenBank/DDBJ databases">
        <authorList>
            <consortium name="Caenorhabditis japonica Sequencing Consortium"/>
            <person name="Wilson R.K."/>
        </authorList>
    </citation>
    <scope>NUCLEOTIDE SEQUENCE [LARGE SCALE GENOMIC DNA]</scope>
    <source>
        <strain evidence="9">DF5081</strain>
    </source>
</reference>
<evidence type="ECO:0000313" key="9">
    <source>
        <dbReference type="Proteomes" id="UP000005237"/>
    </source>
</evidence>
<accession>A0A8R1IQX8</accession>
<proteinExistence type="predicted"/>
<dbReference type="GO" id="GO:0003729">
    <property type="term" value="F:mRNA binding"/>
    <property type="evidence" value="ECO:0007669"/>
    <property type="project" value="TreeGrafter"/>
</dbReference>
<dbReference type="CDD" id="cd12414">
    <property type="entry name" value="RRM2_RBM28_like"/>
    <property type="match status" value="1"/>
</dbReference>
<feature type="domain" description="RRM" evidence="7">
    <location>
        <begin position="95"/>
        <end position="174"/>
    </location>
</feature>
<keyword evidence="2" id="KW-0677">Repeat</keyword>
<feature type="compositionally biased region" description="Polar residues" evidence="6">
    <location>
        <begin position="1"/>
        <end position="10"/>
    </location>
</feature>
<evidence type="ECO:0000259" key="7">
    <source>
        <dbReference type="PROSITE" id="PS50102"/>
    </source>
</evidence>
<reference evidence="8" key="2">
    <citation type="submission" date="2022-06" db="UniProtKB">
        <authorList>
            <consortium name="EnsemblMetazoa"/>
        </authorList>
    </citation>
    <scope>IDENTIFICATION</scope>
    <source>
        <strain evidence="8">DF5081</strain>
    </source>
</reference>
<evidence type="ECO:0000256" key="3">
    <source>
        <dbReference type="ARBA" id="ARBA00022884"/>
    </source>
</evidence>
<dbReference type="PANTHER" id="PTHR48039">
    <property type="entry name" value="RNA-BINDING MOTIF PROTEIN 14B"/>
    <property type="match status" value="1"/>
</dbReference>
<evidence type="ECO:0000256" key="1">
    <source>
        <dbReference type="ARBA" id="ARBA00004123"/>
    </source>
</evidence>
<evidence type="ECO:0000256" key="6">
    <source>
        <dbReference type="SAM" id="MobiDB-lite"/>
    </source>
</evidence>
<dbReference type="InterPro" id="IPR012677">
    <property type="entry name" value="Nucleotide-bd_a/b_plait_sf"/>
</dbReference>
<evidence type="ECO:0000256" key="2">
    <source>
        <dbReference type="ARBA" id="ARBA00022737"/>
    </source>
</evidence>
<sequence>MGRGNFQSSRGGFKNYGFGQKRNYSNNSYNNYDDDQQEEEKYGESEEFEHRNANRQPLTKRPKVEEAESSASEGAQRQQKSAVRQRFEKAKMKEWRLIIRNLSFKTKKEDMQNLCSNIGPFAEIVLPPSKKDPKMCAGFGFIQFTKKEDAEKGKEFFNSNKVLGRMVAADWALDKDTYETNAHDEKEHL</sequence>
<evidence type="ECO:0000313" key="8">
    <source>
        <dbReference type="EnsemblMetazoa" id="CJA37122.1"/>
    </source>
</evidence>
<dbReference type="PANTHER" id="PTHR48039:SF5">
    <property type="entry name" value="RNA-BINDING PROTEIN 28"/>
    <property type="match status" value="1"/>
</dbReference>
<dbReference type="PROSITE" id="PS50102">
    <property type="entry name" value="RRM"/>
    <property type="match status" value="1"/>
</dbReference>
<keyword evidence="3 5" id="KW-0694">RNA-binding</keyword>
<dbReference type="SUPFAM" id="SSF54928">
    <property type="entry name" value="RNA-binding domain, RBD"/>
    <property type="match status" value="1"/>
</dbReference>
<dbReference type="InterPro" id="IPR051945">
    <property type="entry name" value="RRM_MRD1_RNA_proc_ribogen"/>
</dbReference>
<dbReference type="InterPro" id="IPR000504">
    <property type="entry name" value="RRM_dom"/>
</dbReference>
<comment type="subcellular location">
    <subcellularLocation>
        <location evidence="1">Nucleus</location>
    </subcellularLocation>
</comment>
<organism evidence="8 9">
    <name type="scientific">Caenorhabditis japonica</name>
    <dbReference type="NCBI Taxonomy" id="281687"/>
    <lineage>
        <taxon>Eukaryota</taxon>
        <taxon>Metazoa</taxon>
        <taxon>Ecdysozoa</taxon>
        <taxon>Nematoda</taxon>
        <taxon>Chromadorea</taxon>
        <taxon>Rhabditida</taxon>
        <taxon>Rhabditina</taxon>
        <taxon>Rhabditomorpha</taxon>
        <taxon>Rhabditoidea</taxon>
        <taxon>Rhabditidae</taxon>
        <taxon>Peloderinae</taxon>
        <taxon>Caenorhabditis</taxon>
    </lineage>
</organism>
<dbReference type="EnsemblMetazoa" id="CJA37122.1">
    <property type="protein sequence ID" value="CJA37122.1"/>
    <property type="gene ID" value="WBGene00212969"/>
</dbReference>
<dbReference type="AlphaFoldDB" id="A0A8R1IQX8"/>
<name>A0A8R1IQX8_CAEJA</name>
<dbReference type="GO" id="GO:0005730">
    <property type="term" value="C:nucleolus"/>
    <property type="evidence" value="ECO:0007669"/>
    <property type="project" value="TreeGrafter"/>
</dbReference>
<evidence type="ECO:0000256" key="4">
    <source>
        <dbReference type="ARBA" id="ARBA00023242"/>
    </source>
</evidence>
<keyword evidence="4" id="KW-0539">Nucleus</keyword>
<keyword evidence="9" id="KW-1185">Reference proteome</keyword>
<dbReference type="SMART" id="SM00360">
    <property type="entry name" value="RRM"/>
    <property type="match status" value="1"/>
</dbReference>
<feature type="region of interest" description="Disordered" evidence="6">
    <location>
        <begin position="1"/>
        <end position="87"/>
    </location>
</feature>
<dbReference type="InterPro" id="IPR035979">
    <property type="entry name" value="RBD_domain_sf"/>
</dbReference>
<dbReference type="Proteomes" id="UP000005237">
    <property type="component" value="Unassembled WGS sequence"/>
</dbReference>
<protein>
    <submittedName>
        <fullName evidence="8">RRM domain-containing protein</fullName>
    </submittedName>
</protein>
<dbReference type="Pfam" id="PF00076">
    <property type="entry name" value="RRM_1"/>
    <property type="match status" value="1"/>
</dbReference>
<evidence type="ECO:0000256" key="5">
    <source>
        <dbReference type="PROSITE-ProRule" id="PRU00176"/>
    </source>
</evidence>
<dbReference type="Gene3D" id="3.30.70.330">
    <property type="match status" value="1"/>
</dbReference>